<dbReference type="OrthoDB" id="9001316at2"/>
<dbReference type="InterPro" id="IPR046055">
    <property type="entry name" value="DUF6013"/>
</dbReference>
<reference evidence="3" key="1">
    <citation type="submission" date="2016-10" db="EMBL/GenBank/DDBJ databases">
        <authorList>
            <person name="Varghese N."/>
        </authorList>
    </citation>
    <scope>NUCLEOTIDE SEQUENCE [LARGE SCALE GENOMIC DNA]</scope>
    <source>
        <strain evidence="3">GAS106B</strain>
    </source>
</reference>
<gene>
    <name evidence="2" type="ORF">SAMN05443245_1746</name>
</gene>
<accession>A0A1H1BPL5</accession>
<evidence type="ECO:0000256" key="1">
    <source>
        <dbReference type="SAM" id="SignalP"/>
    </source>
</evidence>
<protein>
    <submittedName>
        <fullName evidence="2">Uncharacterized protein</fullName>
    </submittedName>
</protein>
<dbReference type="AlphaFoldDB" id="A0A1H1BPL5"/>
<dbReference type="PROSITE" id="PS51257">
    <property type="entry name" value="PROKAR_LIPOPROTEIN"/>
    <property type="match status" value="1"/>
</dbReference>
<dbReference type="Pfam" id="PF19476">
    <property type="entry name" value="DUF6013"/>
    <property type="match status" value="1"/>
</dbReference>
<evidence type="ECO:0000313" key="2">
    <source>
        <dbReference type="EMBL" id="SDQ53690.1"/>
    </source>
</evidence>
<sequence>MSSSFKLSAVSAVSTVSVIASLACAFAPALVVQQAHAATPITVTSQAALDGPIRYTVRVTSKQFGNSQETRTIRSGESDDFTWKTVPPGGPVAGTDDCPNYSSLPVDTNGAMIRQTQIRFAPVVAGDGTATVQMNFQAQTPHGVKTVTNGGKTLKCPNDVTVSQILRFTMPVNGSTKTLTLNDGTEVAISAKR</sequence>
<feature type="chain" id="PRO_5010310893" evidence="1">
    <location>
        <begin position="38"/>
        <end position="193"/>
    </location>
</feature>
<evidence type="ECO:0000313" key="3">
    <source>
        <dbReference type="Proteomes" id="UP000183487"/>
    </source>
</evidence>
<dbReference type="EMBL" id="FNKP01000001">
    <property type="protein sequence ID" value="SDQ53690.1"/>
    <property type="molecule type" value="Genomic_DNA"/>
</dbReference>
<name>A0A1H1BPL5_9BURK</name>
<dbReference type="Proteomes" id="UP000183487">
    <property type="component" value="Unassembled WGS sequence"/>
</dbReference>
<organism evidence="2 3">
    <name type="scientific">Paraburkholderia fungorum</name>
    <dbReference type="NCBI Taxonomy" id="134537"/>
    <lineage>
        <taxon>Bacteria</taxon>
        <taxon>Pseudomonadati</taxon>
        <taxon>Pseudomonadota</taxon>
        <taxon>Betaproteobacteria</taxon>
        <taxon>Burkholderiales</taxon>
        <taxon>Burkholderiaceae</taxon>
        <taxon>Paraburkholderia</taxon>
    </lineage>
</organism>
<feature type="signal peptide" evidence="1">
    <location>
        <begin position="1"/>
        <end position="37"/>
    </location>
</feature>
<keyword evidence="1" id="KW-0732">Signal</keyword>
<dbReference type="RefSeq" id="WP_074763918.1">
    <property type="nucleotide sequence ID" value="NZ_FNKP01000001.1"/>
</dbReference>
<proteinExistence type="predicted"/>
<keyword evidence="3" id="KW-1185">Reference proteome</keyword>